<gene>
    <name evidence="2" type="ordered locus">Bsel_2423</name>
</gene>
<organism evidence="2 3">
    <name type="scientific">Bacillus selenitireducens (strain ATCC 700615 / DSM 15326 / MLS10)</name>
    <dbReference type="NCBI Taxonomy" id="439292"/>
    <lineage>
        <taxon>Bacteria</taxon>
        <taxon>Bacillati</taxon>
        <taxon>Bacillota</taxon>
        <taxon>Bacilli</taxon>
        <taxon>Bacillales</taxon>
        <taxon>Bacillaceae</taxon>
        <taxon>Salisediminibacterium</taxon>
    </lineage>
</organism>
<evidence type="ECO:0000256" key="1">
    <source>
        <dbReference type="SAM" id="MobiDB-lite"/>
    </source>
</evidence>
<name>D6XWU9_BACIE</name>
<dbReference type="eggNOG" id="ENOG50307Y4">
    <property type="taxonomic scope" value="Bacteria"/>
</dbReference>
<evidence type="ECO:0000313" key="2">
    <source>
        <dbReference type="EMBL" id="ADH99925.1"/>
    </source>
</evidence>
<accession>D6XWU9</accession>
<keyword evidence="3" id="KW-1185">Reference proteome</keyword>
<evidence type="ECO:0000313" key="3">
    <source>
        <dbReference type="Proteomes" id="UP000000271"/>
    </source>
</evidence>
<feature type="compositionally biased region" description="Polar residues" evidence="1">
    <location>
        <begin position="1"/>
        <end position="10"/>
    </location>
</feature>
<sequence length="204" mass="22972">MEITTLSTHVVPSAPSKAPSSENKAVHKDTEQTPKQQTETYSPSKRPPVKEMSAEERESYIEELRQKSEKHFESLKNLVRKMLEKQGFSFQDVQDGKIDWDTFEVDEATRAEAAANIAEDGPFGVEATSNRIVNFAIALSGGDVEKLGILREAIDEGFKAVKDIFGELPEISLETQRVIHEKLDQWEKEQRGQDQPEPEKTVVS</sequence>
<proteinExistence type="predicted"/>
<dbReference type="OrthoDB" id="49105at2"/>
<dbReference type="KEGG" id="bse:Bsel_2423"/>
<dbReference type="RefSeq" id="WP_013173347.1">
    <property type="nucleotide sequence ID" value="NC_014219.1"/>
</dbReference>
<dbReference type="Proteomes" id="UP000000271">
    <property type="component" value="Chromosome"/>
</dbReference>
<feature type="compositionally biased region" description="Polar residues" evidence="1">
    <location>
        <begin position="33"/>
        <end position="43"/>
    </location>
</feature>
<feature type="region of interest" description="Disordered" evidence="1">
    <location>
        <begin position="1"/>
        <end position="59"/>
    </location>
</feature>
<reference evidence="2" key="1">
    <citation type="submission" date="2009-10" db="EMBL/GenBank/DDBJ databases">
        <title>Complete sequence of Bacillus selenitireducens MLS10.</title>
        <authorList>
            <consortium name="US DOE Joint Genome Institute"/>
            <person name="Lucas S."/>
            <person name="Copeland A."/>
            <person name="Lapidus A."/>
            <person name="Glavina del Rio T."/>
            <person name="Dalin E."/>
            <person name="Tice H."/>
            <person name="Bruce D."/>
            <person name="Goodwin L."/>
            <person name="Pitluck S."/>
            <person name="Sims D."/>
            <person name="Brettin T."/>
            <person name="Detter J.C."/>
            <person name="Han C."/>
            <person name="Larimer F."/>
            <person name="Land M."/>
            <person name="Hauser L."/>
            <person name="Kyrpides N."/>
            <person name="Ovchinnikova G."/>
            <person name="Stolz J."/>
        </authorList>
    </citation>
    <scope>NUCLEOTIDE SEQUENCE [LARGE SCALE GENOMIC DNA]</scope>
    <source>
        <strain evidence="2">MLS10</strain>
    </source>
</reference>
<feature type="region of interest" description="Disordered" evidence="1">
    <location>
        <begin position="184"/>
        <end position="204"/>
    </location>
</feature>
<dbReference type="AlphaFoldDB" id="D6XWU9"/>
<dbReference type="HOGENOM" id="CLU_086921_1_0_9"/>
<protein>
    <recommendedName>
        <fullName evidence="4">DUF5610 domain-containing protein</fullName>
    </recommendedName>
</protein>
<dbReference type="EMBL" id="CP001791">
    <property type="protein sequence ID" value="ADH99925.1"/>
    <property type="molecule type" value="Genomic_DNA"/>
</dbReference>
<feature type="compositionally biased region" description="Basic and acidic residues" evidence="1">
    <location>
        <begin position="48"/>
        <end position="59"/>
    </location>
</feature>
<evidence type="ECO:0008006" key="4">
    <source>
        <dbReference type="Google" id="ProtNLM"/>
    </source>
</evidence>
<feature type="compositionally biased region" description="Low complexity" evidence="1">
    <location>
        <begin position="12"/>
        <end position="21"/>
    </location>
</feature>